<dbReference type="AlphaFoldDB" id="A0A2J7TEA7"/>
<dbReference type="EMBL" id="PDZR01000020">
    <property type="protein sequence ID" value="PNG25083.1"/>
    <property type="molecule type" value="Genomic_DNA"/>
</dbReference>
<comment type="caution">
    <text evidence="7">The sequence shown here is derived from an EMBL/GenBank/DDBJ whole genome shotgun (WGS) entry which is preliminary data.</text>
</comment>
<sequence length="371" mass="39990">MSALFSPLRLRGLALANRIVISPMCQYSAHDDGKPNEWHLIHVGSLALSGAGMFCFEATAVEPAGRITPGCLGLWDDATEDSFRLLMAAVRAHSKIAMAMQLAHAGRKGSSRVPWEGGQQIRLSGGGWQTCAPSPLAHQPGEETPLALDAEGLIRVREAFAEAARRAHRLGIDAIELHAAHGYLLHEFLSPLANQRGDQYGGSLENRMRYPLEVFDAVRAAFPADKPVGVKVSATDWVEGGLDLAQTIAFAKELEKRGADWITASSGGVSPLQKIPVAPNYQVPFAEGLKGAVGFPVMAVGLITEAQQAEEIIADGKADFVALARAMLYDPRWPWHAAATLGATVEAPPQYWRSQPREMKGLFGYTPIGQR</sequence>
<dbReference type="GO" id="GO:0010181">
    <property type="term" value="F:FMN binding"/>
    <property type="evidence" value="ECO:0007669"/>
    <property type="project" value="InterPro"/>
</dbReference>
<accession>A0A2J7TEA7</accession>
<dbReference type="InterPro" id="IPR044152">
    <property type="entry name" value="YqjM-like"/>
</dbReference>
<keyword evidence="2" id="KW-0285">Flavoprotein</keyword>
<evidence type="ECO:0000313" key="8">
    <source>
        <dbReference type="Proteomes" id="UP000236286"/>
    </source>
</evidence>
<dbReference type="RefSeq" id="WP_102844669.1">
    <property type="nucleotide sequence ID" value="NZ_PDZR01000020.1"/>
</dbReference>
<feature type="domain" description="NADH:flavin oxidoreductase/NADH oxidase N-terminal" evidence="6">
    <location>
        <begin position="4"/>
        <end position="338"/>
    </location>
</feature>
<evidence type="ECO:0000256" key="3">
    <source>
        <dbReference type="ARBA" id="ARBA00022643"/>
    </source>
</evidence>
<dbReference type="OrthoDB" id="9804454at2"/>
<evidence type="ECO:0000256" key="5">
    <source>
        <dbReference type="ARBA" id="ARBA00023002"/>
    </source>
</evidence>
<dbReference type="Gene3D" id="3.20.20.70">
    <property type="entry name" value="Aldolase class I"/>
    <property type="match status" value="1"/>
</dbReference>
<gene>
    <name evidence="7" type="ORF">CR492_15495</name>
</gene>
<keyword evidence="5" id="KW-0560">Oxidoreductase</keyword>
<evidence type="ECO:0000256" key="4">
    <source>
        <dbReference type="ARBA" id="ARBA00022857"/>
    </source>
</evidence>
<proteinExistence type="predicted"/>
<protein>
    <submittedName>
        <fullName evidence="7">Oxidoreductase</fullName>
    </submittedName>
</protein>
<reference evidence="7 8" key="1">
    <citation type="submission" date="2017-10" db="EMBL/GenBank/DDBJ databases">
        <title>Genome announcement of Methylocella silvestris TVC from permafrost.</title>
        <authorList>
            <person name="Wang J."/>
            <person name="Geng K."/>
            <person name="Ul-Haque F."/>
            <person name="Crombie A.T."/>
            <person name="Street L.E."/>
            <person name="Wookey P.A."/>
            <person name="Murrell J.C."/>
            <person name="Pratscher J."/>
        </authorList>
    </citation>
    <scope>NUCLEOTIDE SEQUENCE [LARGE SCALE GENOMIC DNA]</scope>
    <source>
        <strain evidence="7 8">TVC</strain>
    </source>
</reference>
<organism evidence="7 8">
    <name type="scientific">Methylocella silvestris</name>
    <dbReference type="NCBI Taxonomy" id="199596"/>
    <lineage>
        <taxon>Bacteria</taxon>
        <taxon>Pseudomonadati</taxon>
        <taxon>Pseudomonadota</taxon>
        <taxon>Alphaproteobacteria</taxon>
        <taxon>Hyphomicrobiales</taxon>
        <taxon>Beijerinckiaceae</taxon>
        <taxon>Methylocella</taxon>
    </lineage>
</organism>
<dbReference type="CDD" id="cd02932">
    <property type="entry name" value="OYE_YqiM_FMN"/>
    <property type="match status" value="1"/>
</dbReference>
<dbReference type="PANTHER" id="PTHR43303">
    <property type="entry name" value="NADPH DEHYDROGENASE C23G7.10C-RELATED"/>
    <property type="match status" value="1"/>
</dbReference>
<evidence type="ECO:0000259" key="6">
    <source>
        <dbReference type="Pfam" id="PF00724"/>
    </source>
</evidence>
<dbReference type="InterPro" id="IPR001155">
    <property type="entry name" value="OxRdtase_FMN_N"/>
</dbReference>
<keyword evidence="3" id="KW-0288">FMN</keyword>
<dbReference type="GO" id="GO:0050661">
    <property type="term" value="F:NADP binding"/>
    <property type="evidence" value="ECO:0007669"/>
    <property type="project" value="InterPro"/>
</dbReference>
<dbReference type="SUPFAM" id="SSF51395">
    <property type="entry name" value="FMN-linked oxidoreductases"/>
    <property type="match status" value="1"/>
</dbReference>
<keyword evidence="4" id="KW-0521">NADP</keyword>
<name>A0A2J7TEA7_METSI</name>
<dbReference type="GO" id="GO:0003959">
    <property type="term" value="F:NADPH dehydrogenase activity"/>
    <property type="evidence" value="ECO:0007669"/>
    <property type="project" value="InterPro"/>
</dbReference>
<evidence type="ECO:0000256" key="2">
    <source>
        <dbReference type="ARBA" id="ARBA00022630"/>
    </source>
</evidence>
<evidence type="ECO:0000256" key="1">
    <source>
        <dbReference type="ARBA" id="ARBA00001917"/>
    </source>
</evidence>
<dbReference type="Proteomes" id="UP000236286">
    <property type="component" value="Unassembled WGS sequence"/>
</dbReference>
<dbReference type="InterPro" id="IPR013785">
    <property type="entry name" value="Aldolase_TIM"/>
</dbReference>
<comment type="cofactor">
    <cofactor evidence="1">
        <name>FMN</name>
        <dbReference type="ChEBI" id="CHEBI:58210"/>
    </cofactor>
</comment>
<dbReference type="PANTHER" id="PTHR43303:SF4">
    <property type="entry name" value="NADPH DEHYDROGENASE C23G7.10C-RELATED"/>
    <property type="match status" value="1"/>
</dbReference>
<dbReference type="Pfam" id="PF00724">
    <property type="entry name" value="Oxidored_FMN"/>
    <property type="match status" value="1"/>
</dbReference>
<evidence type="ECO:0000313" key="7">
    <source>
        <dbReference type="EMBL" id="PNG25083.1"/>
    </source>
</evidence>